<dbReference type="InterPro" id="IPR002321">
    <property type="entry name" value="Cyt_c_II"/>
</dbReference>
<evidence type="ECO:0000256" key="1">
    <source>
        <dbReference type="ARBA" id="ARBA00022448"/>
    </source>
</evidence>
<dbReference type="InterPro" id="IPR010980">
    <property type="entry name" value="Cyt_c/b562"/>
</dbReference>
<dbReference type="Proteomes" id="UP000249135">
    <property type="component" value="Unassembled WGS sequence"/>
</dbReference>
<dbReference type="PRINTS" id="PR00608">
    <property type="entry name" value="CYTCHROMECII"/>
</dbReference>
<evidence type="ECO:0000313" key="9">
    <source>
        <dbReference type="EMBL" id="PZQ65509.1"/>
    </source>
</evidence>
<feature type="binding site" description="axial binding residue" evidence="6">
    <location>
        <position position="150"/>
    </location>
    <ligand>
        <name>heme c</name>
        <dbReference type="ChEBI" id="CHEBI:61717"/>
    </ligand>
    <ligandPart>
        <name>Fe</name>
        <dbReference type="ChEBI" id="CHEBI:18248"/>
    </ligandPart>
</feature>
<keyword evidence="5 6" id="KW-0408">Iron</keyword>
<dbReference type="GO" id="GO:0042597">
    <property type="term" value="C:periplasmic space"/>
    <property type="evidence" value="ECO:0007669"/>
    <property type="project" value="InterPro"/>
</dbReference>
<evidence type="ECO:0000256" key="6">
    <source>
        <dbReference type="PIRSR" id="PIRSR000027-1"/>
    </source>
</evidence>
<dbReference type="GO" id="GO:0022900">
    <property type="term" value="P:electron transport chain"/>
    <property type="evidence" value="ECO:0007669"/>
    <property type="project" value="InterPro"/>
</dbReference>
<name>A0A2W5PMN2_VARPD</name>
<reference evidence="9 10" key="1">
    <citation type="submission" date="2017-08" db="EMBL/GenBank/DDBJ databases">
        <title>Infants hospitalized years apart are colonized by the same room-sourced microbial strains.</title>
        <authorList>
            <person name="Brooks B."/>
            <person name="Olm M.R."/>
            <person name="Firek B.A."/>
            <person name="Baker R."/>
            <person name="Thomas B.C."/>
            <person name="Morowitz M.J."/>
            <person name="Banfield J.F."/>
        </authorList>
    </citation>
    <scope>NUCLEOTIDE SEQUENCE [LARGE SCALE GENOMIC DNA]</scope>
    <source>
        <strain evidence="9">S2_005_003_R2_41</strain>
    </source>
</reference>
<evidence type="ECO:0000256" key="7">
    <source>
        <dbReference type="PIRSR" id="PIRSR000027-2"/>
    </source>
</evidence>
<evidence type="ECO:0000256" key="8">
    <source>
        <dbReference type="SAM" id="SignalP"/>
    </source>
</evidence>
<dbReference type="EMBL" id="QFPP01000497">
    <property type="protein sequence ID" value="PZQ65509.1"/>
    <property type="molecule type" value="Genomic_DNA"/>
</dbReference>
<feature type="binding site" description="covalent" evidence="7">
    <location>
        <position position="149"/>
    </location>
    <ligand>
        <name>heme c</name>
        <dbReference type="ChEBI" id="CHEBI:61717"/>
    </ligand>
</feature>
<proteinExistence type="predicted"/>
<dbReference type="AlphaFoldDB" id="A0A2W5PMN2"/>
<feature type="binding site" description="covalent" evidence="7">
    <location>
        <position position="146"/>
    </location>
    <ligand>
        <name>heme c</name>
        <dbReference type="ChEBI" id="CHEBI:61717"/>
    </ligand>
</feature>
<dbReference type="SUPFAM" id="SSF47175">
    <property type="entry name" value="Cytochromes"/>
    <property type="match status" value="1"/>
</dbReference>
<keyword evidence="2 7" id="KW-0349">Heme</keyword>
<keyword evidence="3 6" id="KW-0479">Metal-binding</keyword>
<organism evidence="9 10">
    <name type="scientific">Variovorax paradoxus</name>
    <dbReference type="NCBI Taxonomy" id="34073"/>
    <lineage>
        <taxon>Bacteria</taxon>
        <taxon>Pseudomonadati</taxon>
        <taxon>Pseudomonadota</taxon>
        <taxon>Betaproteobacteria</taxon>
        <taxon>Burkholderiales</taxon>
        <taxon>Comamonadaceae</taxon>
        <taxon>Variovorax</taxon>
    </lineage>
</organism>
<comment type="PTM">
    <text evidence="7">Binds 1 heme group per subunit.</text>
</comment>
<keyword evidence="8" id="KW-0732">Signal</keyword>
<feature type="signal peptide" evidence="8">
    <location>
        <begin position="1"/>
        <end position="28"/>
    </location>
</feature>
<dbReference type="Gene3D" id="1.20.120.10">
    <property type="entry name" value="Cytochrome c/b562"/>
    <property type="match status" value="1"/>
</dbReference>
<dbReference type="InterPro" id="IPR012127">
    <property type="entry name" value="Cyt_c_prime"/>
</dbReference>
<evidence type="ECO:0000256" key="4">
    <source>
        <dbReference type="ARBA" id="ARBA00022982"/>
    </source>
</evidence>
<dbReference type="GO" id="GO:0009055">
    <property type="term" value="F:electron transfer activity"/>
    <property type="evidence" value="ECO:0007669"/>
    <property type="project" value="InterPro"/>
</dbReference>
<accession>A0A2W5PMN2</accession>
<keyword evidence="4" id="KW-0249">Electron transport</keyword>
<dbReference type="GO" id="GO:0005506">
    <property type="term" value="F:iron ion binding"/>
    <property type="evidence" value="ECO:0007669"/>
    <property type="project" value="InterPro"/>
</dbReference>
<sequence length="155" mass="16186">MPRSRTAAATVFGLVAAIAALAAVPASAQPTFATPQDAIKYRQETLKEMQQNFKRVADMASGRADFDAKVAETSAARAAELIKMPWVGFGPGTEGGKAKPAIWKEQDKFKAAATRGEEEVAKVAAAAKTGDLNAIKAAIGGAGASCKACHDMYRE</sequence>
<dbReference type="Pfam" id="PF01322">
    <property type="entry name" value="Cytochrom_C_2"/>
    <property type="match status" value="1"/>
</dbReference>
<evidence type="ECO:0000256" key="2">
    <source>
        <dbReference type="ARBA" id="ARBA00022617"/>
    </source>
</evidence>
<keyword evidence="1" id="KW-0813">Transport</keyword>
<dbReference type="GO" id="GO:0020037">
    <property type="term" value="F:heme binding"/>
    <property type="evidence" value="ECO:0007669"/>
    <property type="project" value="InterPro"/>
</dbReference>
<evidence type="ECO:0000256" key="3">
    <source>
        <dbReference type="ARBA" id="ARBA00022723"/>
    </source>
</evidence>
<comment type="caution">
    <text evidence="9">The sequence shown here is derived from an EMBL/GenBank/DDBJ whole genome shotgun (WGS) entry which is preliminary data.</text>
</comment>
<evidence type="ECO:0000313" key="10">
    <source>
        <dbReference type="Proteomes" id="UP000249135"/>
    </source>
</evidence>
<feature type="chain" id="PRO_5016163481" evidence="8">
    <location>
        <begin position="29"/>
        <end position="155"/>
    </location>
</feature>
<dbReference type="PROSITE" id="PS51009">
    <property type="entry name" value="CYTCII"/>
    <property type="match status" value="1"/>
</dbReference>
<dbReference type="PIRSF" id="PIRSF000027">
    <property type="entry name" value="Cytc_c_prime"/>
    <property type="match status" value="1"/>
</dbReference>
<evidence type="ECO:0000256" key="5">
    <source>
        <dbReference type="ARBA" id="ARBA00023004"/>
    </source>
</evidence>
<gene>
    <name evidence="9" type="ORF">DI563_25585</name>
</gene>
<protein>
    <submittedName>
        <fullName evidence="9">Cytochrome C</fullName>
    </submittedName>
</protein>
<dbReference type="InterPro" id="IPR015984">
    <property type="entry name" value="Cyt_c_prime_subgr"/>
</dbReference>